<feature type="binding site" evidence="12">
    <location>
        <position position="56"/>
    </location>
    <ligand>
        <name>substrate</name>
    </ligand>
</feature>
<comment type="function">
    <text evidence="1">Catalyzes the conversion of dihydroorotate to orotate with NAD(+) as electron acceptor.</text>
</comment>
<comment type="subcellular location">
    <subcellularLocation>
        <location evidence="2 12">Cytoplasm</location>
    </subcellularLocation>
</comment>
<dbReference type="AlphaFoldDB" id="A0A4Y6V4T5"/>
<dbReference type="EMBL" id="CP041217">
    <property type="protein sequence ID" value="QDH23898.1"/>
    <property type="molecule type" value="Genomic_DNA"/>
</dbReference>
<evidence type="ECO:0000256" key="11">
    <source>
        <dbReference type="ARBA" id="ARBA00048996"/>
    </source>
</evidence>
<keyword evidence="10 12" id="KW-0560">Oxidoreductase</keyword>
<evidence type="ECO:0000256" key="3">
    <source>
        <dbReference type="ARBA" id="ARBA00004715"/>
    </source>
</evidence>
<feature type="binding site" evidence="12">
    <location>
        <position position="211"/>
    </location>
    <ligand>
        <name>FMN</name>
        <dbReference type="ChEBI" id="CHEBI:58210"/>
    </ligand>
</feature>
<feature type="binding site" evidence="12">
    <location>
        <begin position="80"/>
        <end position="84"/>
    </location>
    <ligand>
        <name>substrate</name>
    </ligand>
</feature>
<gene>
    <name evidence="12" type="primary">pyrD</name>
    <name evidence="14" type="ORF">FFV09_22460</name>
</gene>
<dbReference type="HAMAP" id="MF_00224">
    <property type="entry name" value="DHO_dh_type1"/>
    <property type="match status" value="1"/>
</dbReference>
<feature type="binding site" evidence="12">
    <location>
        <begin position="285"/>
        <end position="286"/>
    </location>
    <ligand>
        <name>FMN</name>
        <dbReference type="ChEBI" id="CHEBI:58210"/>
    </ligand>
</feature>
<keyword evidence="8 12" id="KW-0288">FMN</keyword>
<comment type="cofactor">
    <cofactor evidence="12">
        <name>FMN</name>
        <dbReference type="ChEBI" id="CHEBI:58210"/>
    </cofactor>
    <text evidence="12">Binds 1 FMN per subunit.</text>
</comment>
<evidence type="ECO:0000256" key="5">
    <source>
        <dbReference type="ARBA" id="ARBA00011669"/>
    </source>
</evidence>
<dbReference type="RefSeq" id="WP_141450590.1">
    <property type="nucleotide sequence ID" value="NZ_CP041217.1"/>
</dbReference>
<dbReference type="InterPro" id="IPR050074">
    <property type="entry name" value="DHO_dehydrogenase"/>
</dbReference>
<reference evidence="14 15" key="1">
    <citation type="submission" date="2019-06" db="EMBL/GenBank/DDBJ databases">
        <title>Saccharibacillus brassicae sp. nov., an endophytic bacterium isolated from Chinese cabbage seeds (Brassica pekinensis).</title>
        <authorList>
            <person name="Jiang L."/>
            <person name="Lee J."/>
            <person name="Kim S.W."/>
        </authorList>
    </citation>
    <scope>NUCLEOTIDE SEQUENCE [LARGE SCALE GENOMIC DNA]</scope>
    <source>
        <strain evidence="15">KCTC 43072 / ATSA2</strain>
    </source>
</reference>
<sequence length="321" mass="34091">MAGGQAGTPETRPDTVCRIGEVAFKNPVVMASGTFGFGREYGSFYDLGRLGGISGKGLTLHPRPGNPGIRVYETASGMLNSVGLENPGIPAFLEQECPFWETLGTVRIVNLGGGTVQEYAEGARLIDADARIREREGRRAVDLIELNISCPNVKAGGIAYGIRTEAAREVVREVRGATILPLMVKLSPGAEDLVGMAQMCEEEGADAVSLINTVPGMKIDVRRRRSVFDNLYAGLSGPAVKPIALRMVHQVCRNVNLPVVGMGGISSAEDVLEFIMAGAEAVQVGTYNFVNVQAGAELAAGIERFMVAEGIRSLSEIRGIL</sequence>
<accession>A0A4Y6V4T5</accession>
<dbReference type="PANTHER" id="PTHR48109">
    <property type="entry name" value="DIHYDROOROTATE DEHYDROGENASE (QUINONE), MITOCHONDRIAL-RELATED"/>
    <property type="match status" value="1"/>
</dbReference>
<keyword evidence="9 12" id="KW-0665">Pyrimidine biosynthesis</keyword>
<keyword evidence="15" id="KW-1185">Reference proteome</keyword>
<dbReference type="InterPro" id="IPR033888">
    <property type="entry name" value="DHOD_1B"/>
</dbReference>
<comment type="similarity">
    <text evidence="4 12">Belongs to the dihydroorotate dehydrogenase family. Type 1 subfamily.</text>
</comment>
<dbReference type="SUPFAM" id="SSF51395">
    <property type="entry name" value="FMN-linked oxidoreductases"/>
    <property type="match status" value="1"/>
</dbReference>
<dbReference type="InterPro" id="IPR024920">
    <property type="entry name" value="Dihydroorotate_DH_1"/>
</dbReference>
<evidence type="ECO:0000256" key="2">
    <source>
        <dbReference type="ARBA" id="ARBA00004496"/>
    </source>
</evidence>
<evidence type="ECO:0000256" key="1">
    <source>
        <dbReference type="ARBA" id="ARBA00003616"/>
    </source>
</evidence>
<dbReference type="InterPro" id="IPR049622">
    <property type="entry name" value="Dihydroorotate_DH_I"/>
</dbReference>
<protein>
    <recommendedName>
        <fullName evidence="12">Dihydroorotate dehydrogenase</fullName>
        <shortName evidence="12">DHOD</shortName>
        <shortName evidence="12">DHODase</shortName>
        <shortName evidence="12">DHOdehase</shortName>
        <ecNumber evidence="12">1.3.-.-</ecNumber>
    </recommendedName>
</protein>
<comment type="subunit">
    <text evidence="5">Heterotetramer of 2 PyrK and 2 PyrD type B subunits.</text>
</comment>
<feature type="binding site" evidence="12">
    <location>
        <position position="147"/>
    </location>
    <ligand>
        <name>substrate</name>
    </ligand>
</feature>
<name>A0A4Y6V4T5_SACBS</name>
<evidence type="ECO:0000256" key="10">
    <source>
        <dbReference type="ARBA" id="ARBA00023002"/>
    </source>
</evidence>
<dbReference type="InterPro" id="IPR005720">
    <property type="entry name" value="Dihydroorotate_DH_cat"/>
</dbReference>
<evidence type="ECO:0000256" key="7">
    <source>
        <dbReference type="ARBA" id="ARBA00022630"/>
    </source>
</evidence>
<comment type="pathway">
    <text evidence="3">Pyrimidine metabolism; UMP biosynthesis via de novo pathway; orotate from (S)-dihydroorotate (NAD(+) route): step 1/1.</text>
</comment>
<feature type="binding site" evidence="12">
    <location>
        <position position="237"/>
    </location>
    <ligand>
        <name>FMN</name>
        <dbReference type="ChEBI" id="CHEBI:58210"/>
    </ligand>
</feature>
<dbReference type="NCBIfam" id="NF005574">
    <property type="entry name" value="PRK07259.1"/>
    <property type="match status" value="1"/>
</dbReference>
<evidence type="ECO:0000256" key="8">
    <source>
        <dbReference type="ARBA" id="ARBA00022643"/>
    </source>
</evidence>
<feature type="binding site" evidence="12">
    <location>
        <begin position="263"/>
        <end position="264"/>
    </location>
    <ligand>
        <name>FMN</name>
        <dbReference type="ChEBI" id="CHEBI:58210"/>
    </ligand>
</feature>
<dbReference type="InterPro" id="IPR012135">
    <property type="entry name" value="Dihydroorotate_DH_1_2"/>
</dbReference>
<organism evidence="14 15">
    <name type="scientific">Saccharibacillus brassicae</name>
    <dbReference type="NCBI Taxonomy" id="2583377"/>
    <lineage>
        <taxon>Bacteria</taxon>
        <taxon>Bacillati</taxon>
        <taxon>Bacillota</taxon>
        <taxon>Bacilli</taxon>
        <taxon>Bacillales</taxon>
        <taxon>Paenibacillaceae</taxon>
        <taxon>Saccharibacillus</taxon>
    </lineage>
</organism>
<feature type="domain" description="Dihydroorotate dehydrogenase catalytic" evidence="13">
    <location>
        <begin position="20"/>
        <end position="306"/>
    </location>
</feature>
<comment type="catalytic activity">
    <reaction evidence="12">
        <text>(S)-dihydroorotate + A = orotate + AH2</text>
        <dbReference type="Rhea" id="RHEA:18073"/>
        <dbReference type="ChEBI" id="CHEBI:13193"/>
        <dbReference type="ChEBI" id="CHEBI:17499"/>
        <dbReference type="ChEBI" id="CHEBI:30839"/>
        <dbReference type="ChEBI" id="CHEBI:30864"/>
    </reaction>
</comment>
<dbReference type="PIRSF" id="PIRSF000164">
    <property type="entry name" value="DHO_oxidase"/>
    <property type="match status" value="1"/>
</dbReference>
<dbReference type="Pfam" id="PF01180">
    <property type="entry name" value="DHO_dh"/>
    <property type="match status" value="1"/>
</dbReference>
<dbReference type="EC" id="1.3.-.-" evidence="12"/>
<dbReference type="KEGG" id="saca:FFV09_22460"/>
<dbReference type="PROSITE" id="PS00912">
    <property type="entry name" value="DHODEHASE_2"/>
    <property type="match status" value="1"/>
</dbReference>
<dbReference type="GO" id="GO:0006207">
    <property type="term" value="P:'de novo' pyrimidine nucleobase biosynthetic process"/>
    <property type="evidence" value="ECO:0007669"/>
    <property type="project" value="InterPro"/>
</dbReference>
<dbReference type="UniPathway" id="UPA00070">
    <property type="reaction ID" value="UER00945"/>
</dbReference>
<proteinExistence type="inferred from homology"/>
<feature type="binding site" evidence="12">
    <location>
        <begin position="212"/>
        <end position="213"/>
    </location>
    <ligand>
        <name>substrate</name>
    </ligand>
</feature>
<evidence type="ECO:0000256" key="9">
    <source>
        <dbReference type="ARBA" id="ARBA00022975"/>
    </source>
</evidence>
<evidence type="ECO:0000256" key="4">
    <source>
        <dbReference type="ARBA" id="ARBA00008008"/>
    </source>
</evidence>
<dbReference type="GO" id="GO:0005737">
    <property type="term" value="C:cytoplasm"/>
    <property type="evidence" value="ECO:0007669"/>
    <property type="project" value="UniProtKB-SubCell"/>
</dbReference>
<dbReference type="CDD" id="cd04740">
    <property type="entry name" value="DHOD_1B_like"/>
    <property type="match status" value="1"/>
</dbReference>
<dbReference type="Proteomes" id="UP000316968">
    <property type="component" value="Chromosome"/>
</dbReference>
<dbReference type="NCBIfam" id="TIGR01037">
    <property type="entry name" value="pyrD_sub1_fam"/>
    <property type="match status" value="1"/>
</dbReference>
<evidence type="ECO:0000256" key="6">
    <source>
        <dbReference type="ARBA" id="ARBA00022490"/>
    </source>
</evidence>
<feature type="binding site" evidence="12">
    <location>
        <position position="185"/>
    </location>
    <ligand>
        <name>FMN</name>
        <dbReference type="ChEBI" id="CHEBI:58210"/>
    </ligand>
</feature>
<dbReference type="InterPro" id="IPR001295">
    <property type="entry name" value="Dihydroorotate_DH_CS"/>
</dbReference>
<dbReference type="OrthoDB" id="9794954at2"/>
<evidence type="ECO:0000313" key="14">
    <source>
        <dbReference type="EMBL" id="QDH23898.1"/>
    </source>
</evidence>
<evidence type="ECO:0000313" key="15">
    <source>
        <dbReference type="Proteomes" id="UP000316968"/>
    </source>
</evidence>
<comment type="catalytic activity">
    <reaction evidence="11">
        <text>(S)-dihydroorotate + NAD(+) = orotate + NADH + H(+)</text>
        <dbReference type="Rhea" id="RHEA:13513"/>
        <dbReference type="ChEBI" id="CHEBI:15378"/>
        <dbReference type="ChEBI" id="CHEBI:30839"/>
        <dbReference type="ChEBI" id="CHEBI:30864"/>
        <dbReference type="ChEBI" id="CHEBI:57540"/>
        <dbReference type="ChEBI" id="CHEBI:57945"/>
        <dbReference type="EC" id="1.3.1.14"/>
    </reaction>
</comment>
<evidence type="ECO:0000256" key="12">
    <source>
        <dbReference type="HAMAP-Rule" id="MF_00224"/>
    </source>
</evidence>
<feature type="active site" description="Nucleophile" evidence="12">
    <location>
        <position position="150"/>
    </location>
</feature>
<feature type="binding site" evidence="12">
    <location>
        <position position="110"/>
    </location>
    <ligand>
        <name>FMN</name>
        <dbReference type="ChEBI" id="CHEBI:58210"/>
    </ligand>
</feature>
<keyword evidence="6 12" id="KW-0963">Cytoplasm</keyword>
<dbReference type="InterPro" id="IPR013785">
    <property type="entry name" value="Aldolase_TIM"/>
</dbReference>
<feature type="binding site" evidence="12">
    <location>
        <begin position="56"/>
        <end position="57"/>
    </location>
    <ligand>
        <name>FMN</name>
        <dbReference type="ChEBI" id="CHEBI:58210"/>
    </ligand>
</feature>
<dbReference type="PANTHER" id="PTHR48109:SF1">
    <property type="entry name" value="DIHYDROOROTATE DEHYDROGENASE (FUMARATE)"/>
    <property type="match status" value="1"/>
</dbReference>
<dbReference type="GO" id="GO:0044205">
    <property type="term" value="P:'de novo' UMP biosynthetic process"/>
    <property type="evidence" value="ECO:0007669"/>
    <property type="project" value="UniProtKB-UniRule"/>
</dbReference>
<feature type="binding site" evidence="12">
    <location>
        <position position="32"/>
    </location>
    <ligand>
        <name>FMN</name>
        <dbReference type="ChEBI" id="CHEBI:58210"/>
    </ligand>
</feature>
<keyword evidence="7 12" id="KW-0285">Flavoprotein</keyword>
<evidence type="ECO:0000259" key="13">
    <source>
        <dbReference type="Pfam" id="PF01180"/>
    </source>
</evidence>
<dbReference type="GO" id="GO:0004589">
    <property type="term" value="F:dihydroorotate dehydrogenase (NAD+) activity"/>
    <property type="evidence" value="ECO:0007669"/>
    <property type="project" value="UniProtKB-EC"/>
</dbReference>
<dbReference type="Gene3D" id="3.20.20.70">
    <property type="entry name" value="Aldolase class I"/>
    <property type="match status" value="1"/>
</dbReference>
<feature type="binding site" evidence="12">
    <location>
        <position position="147"/>
    </location>
    <ligand>
        <name>FMN</name>
        <dbReference type="ChEBI" id="CHEBI:58210"/>
    </ligand>
</feature>